<feature type="signal peptide" evidence="1">
    <location>
        <begin position="1"/>
        <end position="23"/>
    </location>
</feature>
<organism evidence="2 3">
    <name type="scientific">Tahibacter amnicola</name>
    <dbReference type="NCBI Taxonomy" id="2976241"/>
    <lineage>
        <taxon>Bacteria</taxon>
        <taxon>Pseudomonadati</taxon>
        <taxon>Pseudomonadota</taxon>
        <taxon>Gammaproteobacteria</taxon>
        <taxon>Lysobacterales</taxon>
        <taxon>Rhodanobacteraceae</taxon>
        <taxon>Tahibacter</taxon>
    </lineage>
</organism>
<proteinExistence type="predicted"/>
<keyword evidence="3" id="KW-1185">Reference proteome</keyword>
<protein>
    <recommendedName>
        <fullName evidence="4">Ig-like domain-containing protein</fullName>
    </recommendedName>
</protein>
<gene>
    <name evidence="2" type="ORF">N4264_09410</name>
</gene>
<evidence type="ECO:0000256" key="1">
    <source>
        <dbReference type="SAM" id="SignalP"/>
    </source>
</evidence>
<name>A0ABY6BPX3_9GAMM</name>
<feature type="chain" id="PRO_5045386414" description="Ig-like domain-containing protein" evidence="1">
    <location>
        <begin position="24"/>
        <end position="152"/>
    </location>
</feature>
<sequence length="152" mass="16052">MKIRPHCLLLAVLSASSSTAVHAQMTGCDIFPLVNTPCDGQECYDLVHLDLRTGSAACDEKRPLKLPPSNAALQCTQSDGRHICEASPQGETLQYSWAASPNLPVPGYTDAKNPFLVVDCAPQGGQVAVTIYSPAGLTAYAQTPIPACQSPQ</sequence>
<reference evidence="2" key="1">
    <citation type="submission" date="2022-09" db="EMBL/GenBank/DDBJ databases">
        <title>Tahibacter sp. nov., isolated from a fresh water.</title>
        <authorList>
            <person name="Baek J.H."/>
            <person name="Lee J.K."/>
            <person name="Kim J.M."/>
            <person name="Jeon C.O."/>
        </authorList>
    </citation>
    <scope>NUCLEOTIDE SEQUENCE</scope>
    <source>
        <strain evidence="2">W38</strain>
    </source>
</reference>
<evidence type="ECO:0000313" key="2">
    <source>
        <dbReference type="EMBL" id="UXI69822.1"/>
    </source>
</evidence>
<dbReference type="Proteomes" id="UP001064632">
    <property type="component" value="Chromosome"/>
</dbReference>
<accession>A0ABY6BPX3</accession>
<evidence type="ECO:0008006" key="4">
    <source>
        <dbReference type="Google" id="ProtNLM"/>
    </source>
</evidence>
<dbReference type="EMBL" id="CP104694">
    <property type="protein sequence ID" value="UXI69822.1"/>
    <property type="molecule type" value="Genomic_DNA"/>
</dbReference>
<evidence type="ECO:0000313" key="3">
    <source>
        <dbReference type="Proteomes" id="UP001064632"/>
    </source>
</evidence>
<keyword evidence="1" id="KW-0732">Signal</keyword>
<dbReference type="RefSeq" id="WP_261696775.1">
    <property type="nucleotide sequence ID" value="NZ_CP104694.1"/>
</dbReference>